<evidence type="ECO:0008006" key="6">
    <source>
        <dbReference type="Google" id="ProtNLM"/>
    </source>
</evidence>
<evidence type="ECO:0000313" key="4">
    <source>
        <dbReference type="EMBL" id="MFC4334040.1"/>
    </source>
</evidence>
<reference evidence="5" key="1">
    <citation type="journal article" date="2019" name="Int. J. Syst. Evol. Microbiol.">
        <title>The Global Catalogue of Microorganisms (GCM) 10K type strain sequencing project: providing services to taxonomists for standard genome sequencing and annotation.</title>
        <authorList>
            <consortium name="The Broad Institute Genomics Platform"/>
            <consortium name="The Broad Institute Genome Sequencing Center for Infectious Disease"/>
            <person name="Wu L."/>
            <person name="Ma J."/>
        </authorList>
    </citation>
    <scope>NUCLEOTIDE SEQUENCE [LARGE SCALE GENOMIC DNA]</scope>
    <source>
        <strain evidence="5">IBRC-M 10908</strain>
    </source>
</reference>
<feature type="domain" description="YqeB PH" evidence="3">
    <location>
        <begin position="6"/>
        <end position="156"/>
    </location>
</feature>
<feature type="transmembrane region" description="Helical" evidence="1">
    <location>
        <begin position="61"/>
        <end position="83"/>
    </location>
</feature>
<keyword evidence="1" id="KW-0472">Membrane</keyword>
<evidence type="ECO:0000313" key="5">
    <source>
        <dbReference type="Proteomes" id="UP001595823"/>
    </source>
</evidence>
<dbReference type="InterPro" id="IPR056411">
    <property type="entry name" value="CysS_C"/>
</dbReference>
<evidence type="ECO:0000259" key="2">
    <source>
        <dbReference type="Pfam" id="PF23493"/>
    </source>
</evidence>
<accession>A0ABV8TU82</accession>
<name>A0ABV8TU82_9ACTN</name>
<dbReference type="EMBL" id="JBHSDK010000002">
    <property type="protein sequence ID" value="MFC4334040.1"/>
    <property type="molecule type" value="Genomic_DNA"/>
</dbReference>
<organism evidence="4 5">
    <name type="scientific">Salininema proteolyticum</name>
    <dbReference type="NCBI Taxonomy" id="1607685"/>
    <lineage>
        <taxon>Bacteria</taxon>
        <taxon>Bacillati</taxon>
        <taxon>Actinomycetota</taxon>
        <taxon>Actinomycetes</taxon>
        <taxon>Glycomycetales</taxon>
        <taxon>Glycomycetaceae</taxon>
        <taxon>Salininema</taxon>
    </lineage>
</organism>
<dbReference type="Pfam" id="PF23493">
    <property type="entry name" value="CysS_C"/>
    <property type="match status" value="1"/>
</dbReference>
<feature type="domain" description="Cysteinyl-tRNA ligase anticodon binding" evidence="2">
    <location>
        <begin position="174"/>
        <end position="222"/>
    </location>
</feature>
<dbReference type="Proteomes" id="UP001595823">
    <property type="component" value="Unassembled WGS sequence"/>
</dbReference>
<dbReference type="RefSeq" id="WP_380617775.1">
    <property type="nucleotide sequence ID" value="NZ_JBHSDK010000002.1"/>
</dbReference>
<gene>
    <name evidence="4" type="ORF">ACFPET_02370</name>
</gene>
<evidence type="ECO:0000259" key="3">
    <source>
        <dbReference type="Pfam" id="PF23494"/>
    </source>
</evidence>
<protein>
    <recommendedName>
        <fullName evidence="6">DUF308 domain-containing protein</fullName>
    </recommendedName>
</protein>
<dbReference type="Pfam" id="PF23494">
    <property type="entry name" value="bPH_10"/>
    <property type="match status" value="1"/>
</dbReference>
<feature type="transmembrane region" description="Helical" evidence="1">
    <location>
        <begin position="16"/>
        <end position="41"/>
    </location>
</feature>
<keyword evidence="5" id="KW-1185">Reference proteome</keyword>
<evidence type="ECO:0000256" key="1">
    <source>
        <dbReference type="SAM" id="Phobius"/>
    </source>
</evidence>
<keyword evidence="1" id="KW-1133">Transmembrane helix</keyword>
<keyword evidence="1" id="KW-0812">Transmembrane</keyword>
<comment type="caution">
    <text evidence="4">The sequence shown here is derived from an EMBL/GenBank/DDBJ whole genome shotgun (WGS) entry which is preliminary data.</text>
</comment>
<dbReference type="InterPro" id="IPR057798">
    <property type="entry name" value="PH_YqeB"/>
</dbReference>
<sequence>MASEPTTVTIDKTSRAIVWGGIPLVGAALGLGLALLTEWIASLPWFPFQGLFELLTGLRDAYLWAGGIAAGMMIGFAFATFAANELLRATVSNTGVELSSGEWKRTFPKDDIASAVHAGEELVLADKHNGELAREDCDLDWDELAAAFRKHGYAWADSDPHESEFEYWPGNSTALSPELNEALKTRAAAIANDKTDDARSIRDDLASHGVVVKTVKKKQYWRRSGGTSTAE</sequence>
<proteinExistence type="predicted"/>